<dbReference type="InterPro" id="IPR002060">
    <property type="entry name" value="Squ/phyt_synthse"/>
</dbReference>
<accession>A0A1H1CLQ9</accession>
<dbReference type="STRING" id="311333.SAMN05421664_2022"/>
<name>A0A1H1CLQ9_9FLAO</name>
<dbReference type="OrthoDB" id="9787280at2"/>
<dbReference type="PROSITE" id="PS01045">
    <property type="entry name" value="SQUALEN_PHYTOEN_SYN_2"/>
    <property type="match status" value="1"/>
</dbReference>
<sequence length="278" mass="32469">MKKLFDELSYKISKETTKQYSTSFSLGILALEHGIRNPIYAIYGYVRLADEIVDSFHEYDKGKLLQRFRNETWQALDEKISLNPILQSFQETVHLYKIDLTLIDQFLKSMEMDLKKIDYNSDLYKEYILGSAEVVGLMCLQIFVEGNTEQFEKLKPFAMKLGSAFQKVNFLRDMKDDFDILGRCYFPDLDISSFDNTVKLSIEKDIDQEFKEALEGIKKLPASSRFGVYLAYRYYISLFRKIKRKSAKTIMNERIRISGGAKISLMMSSYLQYKTSLL</sequence>
<keyword evidence="1" id="KW-0808">Transferase</keyword>
<dbReference type="SUPFAM" id="SSF48576">
    <property type="entry name" value="Terpenoid synthases"/>
    <property type="match status" value="1"/>
</dbReference>
<evidence type="ECO:0000256" key="1">
    <source>
        <dbReference type="ARBA" id="ARBA00022679"/>
    </source>
</evidence>
<dbReference type="CDD" id="cd00683">
    <property type="entry name" value="Trans_IPPS_HH"/>
    <property type="match status" value="1"/>
</dbReference>
<dbReference type="GO" id="GO:0051996">
    <property type="term" value="F:squalene synthase [NAD(P)H] activity"/>
    <property type="evidence" value="ECO:0007669"/>
    <property type="project" value="InterPro"/>
</dbReference>
<proteinExistence type="predicted"/>
<reference evidence="3" key="1">
    <citation type="submission" date="2016-10" db="EMBL/GenBank/DDBJ databases">
        <authorList>
            <person name="Varghese N."/>
            <person name="Submissions S."/>
        </authorList>
    </citation>
    <scope>NUCLEOTIDE SEQUENCE [LARGE SCALE GENOMIC DNA]</scope>
    <source>
        <strain evidence="3">DSM 17072</strain>
    </source>
</reference>
<dbReference type="Gene3D" id="1.10.600.10">
    <property type="entry name" value="Farnesyl Diphosphate Synthase"/>
    <property type="match status" value="1"/>
</dbReference>
<dbReference type="EMBL" id="FNKL01000003">
    <property type="protein sequence ID" value="SDQ65114.1"/>
    <property type="molecule type" value="Genomic_DNA"/>
</dbReference>
<dbReference type="SFLD" id="SFLDG01018">
    <property type="entry name" value="Squalene/Phytoene_Synthase_Lik"/>
    <property type="match status" value="1"/>
</dbReference>
<dbReference type="GO" id="GO:0016117">
    <property type="term" value="P:carotenoid biosynthetic process"/>
    <property type="evidence" value="ECO:0007669"/>
    <property type="project" value="UniProtKB-ARBA"/>
</dbReference>
<dbReference type="Pfam" id="PF00494">
    <property type="entry name" value="SQS_PSY"/>
    <property type="match status" value="1"/>
</dbReference>
<organism evidence="2 3">
    <name type="scientific">Chryseobacterium soldanellicola</name>
    <dbReference type="NCBI Taxonomy" id="311333"/>
    <lineage>
        <taxon>Bacteria</taxon>
        <taxon>Pseudomonadati</taxon>
        <taxon>Bacteroidota</taxon>
        <taxon>Flavobacteriia</taxon>
        <taxon>Flavobacteriales</taxon>
        <taxon>Weeksellaceae</taxon>
        <taxon>Chryseobacterium group</taxon>
        <taxon>Chryseobacterium</taxon>
    </lineage>
</organism>
<dbReference type="InterPro" id="IPR033904">
    <property type="entry name" value="Trans_IPPS_HH"/>
</dbReference>
<evidence type="ECO:0000313" key="2">
    <source>
        <dbReference type="EMBL" id="SDQ65114.1"/>
    </source>
</evidence>
<evidence type="ECO:0000313" key="3">
    <source>
        <dbReference type="Proteomes" id="UP000199627"/>
    </source>
</evidence>
<keyword evidence="3" id="KW-1185">Reference proteome</keyword>
<dbReference type="InterPro" id="IPR019845">
    <property type="entry name" value="Squalene/phytoene_synthase_CS"/>
</dbReference>
<protein>
    <submittedName>
        <fullName evidence="2">Phytoene/squalene synthetase</fullName>
    </submittedName>
</protein>
<dbReference type="PANTHER" id="PTHR31480">
    <property type="entry name" value="BIFUNCTIONAL LYCOPENE CYCLASE/PHYTOENE SYNTHASE"/>
    <property type="match status" value="1"/>
</dbReference>
<dbReference type="Proteomes" id="UP000199627">
    <property type="component" value="Unassembled WGS sequence"/>
</dbReference>
<dbReference type="SFLD" id="SFLDS00005">
    <property type="entry name" value="Isoprenoid_Synthase_Type_I"/>
    <property type="match status" value="1"/>
</dbReference>
<dbReference type="InterPro" id="IPR044843">
    <property type="entry name" value="Trans_IPPS_bact-type"/>
</dbReference>
<dbReference type="AlphaFoldDB" id="A0A1H1CLQ9"/>
<gene>
    <name evidence="2" type="ORF">SAMN05421664_2022</name>
</gene>
<dbReference type="InterPro" id="IPR008949">
    <property type="entry name" value="Isoprenoid_synthase_dom_sf"/>
</dbReference>
<dbReference type="SFLD" id="SFLDG01212">
    <property type="entry name" value="Phytoene_synthase_like"/>
    <property type="match status" value="1"/>
</dbReference>
<dbReference type="RefSeq" id="WP_089755630.1">
    <property type="nucleotide sequence ID" value="NZ_FNKL01000003.1"/>
</dbReference>
<dbReference type="GO" id="GO:0004311">
    <property type="term" value="F:geranylgeranyl diphosphate synthase activity"/>
    <property type="evidence" value="ECO:0007669"/>
    <property type="project" value="InterPro"/>
</dbReference>